<evidence type="ECO:0000256" key="13">
    <source>
        <dbReference type="SAM" id="Phobius"/>
    </source>
</evidence>
<feature type="transmembrane region" description="Helical" evidence="13">
    <location>
        <begin position="1297"/>
        <end position="1314"/>
    </location>
</feature>
<feature type="region of interest" description="Disordered" evidence="12">
    <location>
        <begin position="3239"/>
        <end position="3287"/>
    </location>
</feature>
<feature type="region of interest" description="Disordered" evidence="12">
    <location>
        <begin position="804"/>
        <end position="824"/>
    </location>
</feature>
<feature type="compositionally biased region" description="Pro residues" evidence="12">
    <location>
        <begin position="1940"/>
        <end position="1952"/>
    </location>
</feature>
<keyword evidence="9 13" id="KW-1133">Transmembrane helix</keyword>
<feature type="region of interest" description="Disordered" evidence="12">
    <location>
        <begin position="2393"/>
        <end position="2413"/>
    </location>
</feature>
<feature type="transmembrane region" description="Helical" evidence="13">
    <location>
        <begin position="403"/>
        <end position="424"/>
    </location>
</feature>
<feature type="transmembrane region" description="Helical" evidence="13">
    <location>
        <begin position="506"/>
        <end position="523"/>
    </location>
</feature>
<feature type="compositionally biased region" description="Acidic residues" evidence="12">
    <location>
        <begin position="2513"/>
        <end position="2539"/>
    </location>
</feature>
<dbReference type="Proteomes" id="UP000230066">
    <property type="component" value="Unassembled WGS sequence"/>
</dbReference>
<comment type="catalytic activity">
    <reaction evidence="1">
        <text>ATP = 3',5'-cyclic AMP + diphosphate</text>
        <dbReference type="Rhea" id="RHEA:15389"/>
        <dbReference type="ChEBI" id="CHEBI:30616"/>
        <dbReference type="ChEBI" id="CHEBI:33019"/>
        <dbReference type="ChEBI" id="CHEBI:58165"/>
        <dbReference type="EC" id="4.6.1.1"/>
    </reaction>
</comment>
<feature type="transmembrane region" description="Helical" evidence="13">
    <location>
        <begin position="258"/>
        <end position="277"/>
    </location>
</feature>
<feature type="transmembrane region" description="Helical" evidence="13">
    <location>
        <begin position="218"/>
        <end position="238"/>
    </location>
</feature>
<proteinExistence type="predicted"/>
<dbReference type="SUPFAM" id="SSF55073">
    <property type="entry name" value="Nucleotide cyclase"/>
    <property type="match status" value="2"/>
</dbReference>
<feature type="region of interest" description="Disordered" evidence="12">
    <location>
        <begin position="2803"/>
        <end position="2882"/>
    </location>
</feature>
<name>A0A4E0S1N9_FASHE</name>
<feature type="domain" description="Guanylate cyclase" evidence="14">
    <location>
        <begin position="593"/>
        <end position="730"/>
    </location>
</feature>
<evidence type="ECO:0000256" key="8">
    <source>
        <dbReference type="ARBA" id="ARBA00022842"/>
    </source>
</evidence>
<reference evidence="15" key="1">
    <citation type="submission" date="2019-03" db="EMBL/GenBank/DDBJ databases">
        <title>Improved annotation for the trematode Fasciola hepatica.</title>
        <authorList>
            <person name="Choi Y.-J."/>
            <person name="Martin J."/>
            <person name="Mitreva M."/>
        </authorList>
    </citation>
    <scope>NUCLEOTIDE SEQUENCE [LARGE SCALE GENOMIC DNA]</scope>
</reference>
<feature type="compositionally biased region" description="Polar residues" evidence="12">
    <location>
        <begin position="3009"/>
        <end position="3032"/>
    </location>
</feature>
<dbReference type="PROSITE" id="PS50125">
    <property type="entry name" value="GUANYLATE_CYCLASE_2"/>
    <property type="match status" value="2"/>
</dbReference>
<keyword evidence="16" id="KW-1185">Reference proteome</keyword>
<comment type="caution">
    <text evidence="15">The sequence shown here is derived from an EMBL/GenBank/DDBJ whole genome shotgun (WGS) entry which is preliminary data.</text>
</comment>
<evidence type="ECO:0000256" key="5">
    <source>
        <dbReference type="ARBA" id="ARBA00022723"/>
    </source>
</evidence>
<dbReference type="GO" id="GO:0009190">
    <property type="term" value="P:cyclic nucleotide biosynthetic process"/>
    <property type="evidence" value="ECO:0007669"/>
    <property type="project" value="InterPro"/>
</dbReference>
<evidence type="ECO:0000313" key="15">
    <source>
        <dbReference type="EMBL" id="THD24880.1"/>
    </source>
</evidence>
<dbReference type="GO" id="GO:0005524">
    <property type="term" value="F:ATP binding"/>
    <property type="evidence" value="ECO:0007669"/>
    <property type="project" value="UniProtKB-KW"/>
</dbReference>
<feature type="compositionally biased region" description="Polar residues" evidence="12">
    <location>
        <begin position="2939"/>
        <end position="2950"/>
    </location>
</feature>
<evidence type="ECO:0000256" key="12">
    <source>
        <dbReference type="SAM" id="MobiDB-lite"/>
    </source>
</evidence>
<evidence type="ECO:0000256" key="11">
    <source>
        <dbReference type="ARBA" id="ARBA00023239"/>
    </source>
</evidence>
<feature type="compositionally biased region" description="Polar residues" evidence="12">
    <location>
        <begin position="3267"/>
        <end position="3280"/>
    </location>
</feature>
<evidence type="ECO:0000256" key="10">
    <source>
        <dbReference type="ARBA" id="ARBA00023136"/>
    </source>
</evidence>
<keyword evidence="4 13" id="KW-0812">Transmembrane</keyword>
<feature type="region of interest" description="Disordered" evidence="12">
    <location>
        <begin position="3162"/>
        <end position="3189"/>
    </location>
</feature>
<feature type="transmembrane region" description="Helical" evidence="13">
    <location>
        <begin position="1433"/>
        <end position="1458"/>
    </location>
</feature>
<feature type="compositionally biased region" description="Acidic residues" evidence="12">
    <location>
        <begin position="2860"/>
        <end position="2882"/>
    </location>
</feature>
<evidence type="ECO:0000256" key="2">
    <source>
        <dbReference type="ARBA" id="ARBA00004141"/>
    </source>
</evidence>
<dbReference type="InterPro" id="IPR001054">
    <property type="entry name" value="A/G_cyclase"/>
</dbReference>
<feature type="region of interest" description="Disordered" evidence="12">
    <location>
        <begin position="1591"/>
        <end position="1614"/>
    </location>
</feature>
<keyword evidence="10 13" id="KW-0472">Membrane</keyword>
<dbReference type="PANTHER" id="PTHR45627">
    <property type="entry name" value="ADENYLATE CYCLASE TYPE 1"/>
    <property type="match status" value="1"/>
</dbReference>
<protein>
    <recommendedName>
        <fullName evidence="3">adenylate cyclase</fullName>
        <ecNumber evidence="3">4.6.1.1</ecNumber>
    </recommendedName>
</protein>
<organism evidence="15 16">
    <name type="scientific">Fasciola hepatica</name>
    <name type="common">Liver fluke</name>
    <dbReference type="NCBI Taxonomy" id="6192"/>
    <lineage>
        <taxon>Eukaryota</taxon>
        <taxon>Metazoa</taxon>
        <taxon>Spiralia</taxon>
        <taxon>Lophotrochozoa</taxon>
        <taxon>Platyhelminthes</taxon>
        <taxon>Trematoda</taxon>
        <taxon>Digenea</taxon>
        <taxon>Plagiorchiida</taxon>
        <taxon>Echinostomata</taxon>
        <taxon>Echinostomatoidea</taxon>
        <taxon>Fasciolidae</taxon>
        <taxon>Fasciola</taxon>
    </lineage>
</organism>
<evidence type="ECO:0000256" key="4">
    <source>
        <dbReference type="ARBA" id="ARBA00022692"/>
    </source>
</evidence>
<dbReference type="Pfam" id="PF00211">
    <property type="entry name" value="Guanylate_cyc"/>
    <property type="match status" value="2"/>
</dbReference>
<dbReference type="GO" id="GO:0046872">
    <property type="term" value="F:metal ion binding"/>
    <property type="evidence" value="ECO:0007669"/>
    <property type="project" value="UniProtKB-KW"/>
</dbReference>
<feature type="region of interest" description="Disordered" evidence="12">
    <location>
        <begin position="2935"/>
        <end position="3034"/>
    </location>
</feature>
<feature type="region of interest" description="Disordered" evidence="12">
    <location>
        <begin position="1933"/>
        <end position="1955"/>
    </location>
</feature>
<feature type="region of interest" description="Disordered" evidence="12">
    <location>
        <begin position="1124"/>
        <end position="1150"/>
    </location>
</feature>
<gene>
    <name evidence="15" type="ORF">D915_004491</name>
</gene>
<keyword evidence="7" id="KW-0067">ATP-binding</keyword>
<feature type="compositionally biased region" description="Polar residues" evidence="12">
    <location>
        <begin position="2360"/>
        <end position="2374"/>
    </location>
</feature>
<feature type="region of interest" description="Disordered" evidence="12">
    <location>
        <begin position="928"/>
        <end position="955"/>
    </location>
</feature>
<evidence type="ECO:0000256" key="9">
    <source>
        <dbReference type="ARBA" id="ARBA00022989"/>
    </source>
</evidence>
<evidence type="ECO:0000256" key="6">
    <source>
        <dbReference type="ARBA" id="ARBA00022741"/>
    </source>
</evidence>
<dbReference type="Gene3D" id="3.30.70.1230">
    <property type="entry name" value="Nucleotide cyclase"/>
    <property type="match status" value="2"/>
</dbReference>
<feature type="compositionally biased region" description="Polar residues" evidence="12">
    <location>
        <begin position="1593"/>
        <end position="1614"/>
    </location>
</feature>
<feature type="transmembrane region" description="Helical" evidence="13">
    <location>
        <begin position="1212"/>
        <end position="1235"/>
    </location>
</feature>
<feature type="region of interest" description="Disordered" evidence="12">
    <location>
        <begin position="2908"/>
        <end position="2927"/>
    </location>
</feature>
<keyword evidence="5" id="KW-0479">Metal-binding</keyword>
<feature type="transmembrane region" description="Helical" evidence="13">
    <location>
        <begin position="1183"/>
        <end position="1206"/>
    </location>
</feature>
<feature type="compositionally biased region" description="Basic and acidic residues" evidence="12">
    <location>
        <begin position="931"/>
        <end position="941"/>
    </location>
</feature>
<sequence>MADENSMESGYQNWLISRQIMRTRTPESPIKIPPGLHLSTRRGPEVELYDVTGVHLLSAADSSAPVDSSLHGRRIKRWRSRLCWRRSKPSKETAPVVLTNNKASDLKSAGSSDYTLGRLPTKTSHNDSLNPARQGISNLFTSPPFSPFKLSPLEQNNISSFGTSKWALFLSCDENFSSCFKRHQLDCSPLDVDNLPNEHRNYYKHCFTLLHHRAETSILLFLTLLTSLVQAVLIISNVSREKLGSAAVSFTMIETSRLGLFSISCMFALLGLICVNWQCWSQSTPDYPQSAMNSFPKEDVNDSEHRMAYHLEHLLTAQQFDKQLRVTYVFVYLSCLCLASAMLPWFPLAEISSKSTENVAASELWYRYNCSNGEHLFTNSSKWANLSNPLLQLTPWYTPASNAVAPADCIWVILWITVAVHGLLDLDRLWSRRLPYAFTVTLALGHLILTNVFHMIIQSNPGLPPSRAVSTSFSVACAVREPRSVVLLDRISWWDNLASLMGRQNVASLLALVAAHLVGQVLGRWTARHRYGLFLLASQCQAKLDRLTTMENKLMQLANSLVPAPLAKDLAQDFVAGYLTWSSPLVIYLRNVSFISVELVGLSTVASVVASATGASAAASCQQFVAFLNDLFGCFDRLANVEGCYRTRLNAAEYMCIAGYPETRVDHARSCVDFGLAVLKTVNELSQMTNVQLELRAAVHTGAAYTAVLGRSRLGFELTGADVDFVSQLRRLALRPGRVLTSRATFAQLPEGFRGEPGPTVPFPGPALSSCAPVDSPRLAPCLTMTHMVDTFFVQPRGDNKTKLSGFTHGNLSRPDSVSLRTTNSPDPVRSTVFVSGLKSVSSDWPKLTEFSLERVSLLNRLSSSASVICRRPVQEQDTAHPTAVEQPLDFLFNNTTDISDETSKEVQCALLQTLCDGDLLAGTIQANSTDPREAPLDRSTHSATEPGLTTEPIRDPSTTELLAMAAVTLAKSFGRDESDHICHDKNIPCQRRAGRLRGKCPTHTAEVADSTDGGSGLGADNSMGTSLATMTTTAMNPSLPSQDHATINPVTPSFDRAQYYLSTFLSARRVSWLGNAPPGQSLPHWLTLRIAKQGSRASSCWPSAGCTFGKSYASLKTTENPGFGSSVRGDGSNTDKLSRTNPHKSPFGCCSINTDEEDERGFSSADQSEQSSIDSMPRRSPFHCLTLSMTSLIPLLFILGLIHLILVSKSYLYMIAYFCALVLLGLQILLCVVVRRFSQTSNLMVRLRPSRLCIVFSILFITGACAVNLIACSPGLPLRLYSERVTEGNLSYTVRSIYLITNLHANSGAFVIIPTFPVCPIPGQFMLLCCTGLLVVALAGAASLYPMMSTGTPVFRAGESPTRHGNVSDTSQETHSLDSFTASLLLSQPIRFTLGALVLVIYTACLLWSVFRGGALHEHFESGQNPPWNLVTLGLMRASFVQHLLAFGAFALLAFMLPRGLEFQCVLFQQWLAKYQSVTHSLTSTRLALARLLLSVVPRYVIPALCIRVSSGKSISTSLYAEHYTDVGIALVDLTGICPSAATRSRKNAGERASAGVKSSTADEPAQIADRLRLVNHVISLLDSLVDDQTKNMHSSGSSGKGTDSVSKSTDTSMSDPRLVKVFVGGTVLGYAVGLLPPKTTRDQSSRPKKMTALLRFAERVLQVCEEANAKTLVANGLVHARVALHSGPAVVGLIGKHRPTYGVWGESVQLCLRLLHESQVPALNCQHLILATDEVMNSVAVGRLGLNATCISGQQLIWRCVDSQTGQIVPSSTQIRSLPTHGSAPGGPTTPRSTCLPLHFCSIPVGPSPSDKDVQTGESTARALFTLAQRTTSRSTDDFEQAIPPRRPHTSSPQMVSAPVPDPNTKKNVQQAARMSQVPADSPHGDLGPTNPGWGMHTSQSDILLFGLTQQPSGQRILGTPPVTRMPVPQSVQQFHGAPPPPPHQRPYPSSPCAQTAPVLPYQPVPTPGAPADDTVIARGSLINGGQSDSLVPTTTPFAQLRSASDRKCNESNNVIVNRRRGVVSQFPPGSHDYSIVNTEPPTIGKGPNHGRVTSQVIDRRQTQPVPGLFDEEVAQRHGAPGPWNANDKRGEYWSNCPPQMAVDLSTRAPKNLAASTVADKPHQMLALLSKPENPGDLRPISLSSTDSFLAAERACAASDFGEDPSCEPMKSPLITTTATSGLQPQTINNGALLEHSQLDGADVTTCHHNPMYTDNEYESMTESQGNLVDVGVRTSCTRSARSQPHSASARPGKLLLEVDSHDDRPKLLNVATGLSTERTGNISSPVTVTNNIHTPATVYENKLNATSAGQYPSSPLNFPDIQRPSSPCAGVPVRDRIVSPGISLKDDRQGTTAAALSDGLNSQGKQPPNYRSSSASSASSVIRNTTGAVCQANGHGSQSPVTNLTGGSGPQFKLHQQLVAQTSPSTHCSDSILLDQSKNGATGPKGISEQKFHNAPALILWPTEFNSPDTAEQDGTDAEYLGTYSLGPASLAVQPSIIDDGLTSCDGEELVMDDEEDPYGDGADDYTGEDEDDESQNLDSLASSFHQMDNNPLIGELSIPGWSPNHQLFPSSDSFTGYGNGMTDSLLANPDLDARDSELGDEFDLVGSLNAPPTSSSPLPVIFDPSRPNELFGRIKSKQAPEFLEAALLPPLPTPSCTNGCDTNTKELYSIPPTEDVLTSDTDDLFAYHIRPGMDQNPATAIVAMQSRGPQFAINDQSKQNNAISPITACLPMSPMSHLPGRPTVSSHAVLRLNPQATRPTLPDIAPVSLPDFAQPLGLVPQTETNGAQSDYDNVCMSTRQRPARSKDASVKPGCASARKLAAGARRRANRWQSLTPGDESDAMSGYIGDAASSAYDTEDDDDDYSEDEEEQSSTEDQCDVTHLYIPHPPSAPAMAEVLSNNANESIAVPPPAPSDHHPGAVAPEVPVSIGETKNDSGILSRSTRTLSDVVCTPRPTAPKKSININRTPSSAESQTSGPEMRSEYDNVNTNGSRGGKHSSEEGNLNKKSTSPSLSLQHASPHRTGSFNAKRSEITQRLFDSEIAAEARRISRQFRAMGWLPATSSVYSPVAQHSPTEVDKAFGIHTAGSALPNLHQKPVAIARPHLFLLPMDVSVSNPCSRQTSFRNRPVVGSGVGDVIGGSMMDSETMTTVTSQFDDEDDEENDEFAPHCGQNGRDPNGFLGGLSVRPGENGFHVPWDVGCDRNSPDAQLGCLLVRPRSLSATCLSGGVTADTYRDPFLSSSSSDLSSDAQSDEERDADGQNEKTAQNSGQAQSAKQFDKKSHIPVLVVRRPDQLPGVSTYTSGRQNSHLLTDSSAVKRPDVSPGLTRLQRRAARVRSLIPPDLLPYILPSCMSSPSRSSSMVSSAFGLSGIVFLSLARSRRSRQKMNRPKRDRSVVLEINRRRCTSDPELNLTCR</sequence>
<feature type="transmembrane region" description="Helical" evidence="13">
    <location>
        <begin position="326"/>
        <end position="346"/>
    </location>
</feature>
<feature type="compositionally biased region" description="Low complexity" evidence="12">
    <location>
        <begin position="3243"/>
        <end position="3253"/>
    </location>
</feature>
<dbReference type="CDD" id="cd07302">
    <property type="entry name" value="CHD"/>
    <property type="match status" value="1"/>
</dbReference>
<feature type="region of interest" description="Disordered" evidence="12">
    <location>
        <begin position="2313"/>
        <end position="2335"/>
    </location>
</feature>
<feature type="region of interest" description="Disordered" evidence="12">
    <location>
        <begin position="2026"/>
        <end position="2052"/>
    </location>
</feature>
<feature type="region of interest" description="Disordered" evidence="12">
    <location>
        <begin position="1833"/>
        <end position="1868"/>
    </location>
</feature>
<feature type="compositionally biased region" description="Polar residues" evidence="12">
    <location>
        <begin position="2393"/>
        <end position="2408"/>
    </location>
</feature>
<keyword evidence="11" id="KW-0456">Lyase</keyword>
<dbReference type="PANTHER" id="PTHR45627:SF1">
    <property type="entry name" value="ADENYLATE CYCLASE TYPE 8"/>
    <property type="match status" value="1"/>
</dbReference>
<dbReference type="GO" id="GO:0016020">
    <property type="term" value="C:membrane"/>
    <property type="evidence" value="ECO:0007669"/>
    <property type="project" value="UniProtKB-SubCell"/>
</dbReference>
<dbReference type="SMART" id="SM00044">
    <property type="entry name" value="CYCc"/>
    <property type="match status" value="1"/>
</dbReference>
<accession>A0A4E0S1N9</accession>
<dbReference type="InterPro" id="IPR029787">
    <property type="entry name" value="Nucleotide_cyclase"/>
</dbReference>
<feature type="compositionally biased region" description="Polar residues" evidence="12">
    <location>
        <begin position="121"/>
        <end position="133"/>
    </location>
</feature>
<feature type="transmembrane region" description="Helical" evidence="13">
    <location>
        <begin position="436"/>
        <end position="457"/>
    </location>
</feature>
<dbReference type="EMBL" id="JXXN02001385">
    <property type="protein sequence ID" value="THD24880.1"/>
    <property type="molecule type" value="Genomic_DNA"/>
</dbReference>
<evidence type="ECO:0000256" key="3">
    <source>
        <dbReference type="ARBA" id="ARBA00012201"/>
    </source>
</evidence>
<feature type="region of interest" description="Disordered" evidence="12">
    <location>
        <begin position="2360"/>
        <end position="2381"/>
    </location>
</feature>
<feature type="compositionally biased region" description="Polar residues" evidence="12">
    <location>
        <begin position="2966"/>
        <end position="2981"/>
    </location>
</feature>
<feature type="transmembrane region" description="Helical" evidence="13">
    <location>
        <begin position="1255"/>
        <end position="1277"/>
    </location>
</feature>
<dbReference type="GO" id="GO:0035556">
    <property type="term" value="P:intracellular signal transduction"/>
    <property type="evidence" value="ECO:0007669"/>
    <property type="project" value="InterPro"/>
</dbReference>
<dbReference type="EC" id="4.6.1.1" evidence="3"/>
<evidence type="ECO:0000256" key="1">
    <source>
        <dbReference type="ARBA" id="ARBA00001593"/>
    </source>
</evidence>
<feature type="region of interest" description="Disordered" evidence="12">
    <location>
        <begin position="114"/>
        <end position="133"/>
    </location>
</feature>
<keyword evidence="8" id="KW-0460">Magnesium</keyword>
<feature type="domain" description="Guanylate cyclase" evidence="14">
    <location>
        <begin position="1529"/>
        <end position="1717"/>
    </location>
</feature>
<keyword evidence="6" id="KW-0547">Nucleotide-binding</keyword>
<comment type="subcellular location">
    <subcellularLocation>
        <location evidence="2">Membrane</location>
        <topology evidence="2">Multi-pass membrane protein</topology>
    </subcellularLocation>
</comment>
<evidence type="ECO:0000259" key="14">
    <source>
        <dbReference type="PROSITE" id="PS50125"/>
    </source>
</evidence>
<evidence type="ECO:0000313" key="16">
    <source>
        <dbReference type="Proteomes" id="UP000230066"/>
    </source>
</evidence>
<feature type="region of interest" description="Disordered" evidence="12">
    <location>
        <begin position="2513"/>
        <end position="2540"/>
    </location>
</feature>
<feature type="transmembrane region" description="Helical" evidence="13">
    <location>
        <begin position="1326"/>
        <end position="1346"/>
    </location>
</feature>
<feature type="transmembrane region" description="Helical" evidence="13">
    <location>
        <begin position="1391"/>
        <end position="1412"/>
    </location>
</feature>
<dbReference type="GO" id="GO:0004016">
    <property type="term" value="F:adenylate cyclase activity"/>
    <property type="evidence" value="ECO:0007669"/>
    <property type="project" value="UniProtKB-EC"/>
</dbReference>
<evidence type="ECO:0000256" key="7">
    <source>
        <dbReference type="ARBA" id="ARBA00022840"/>
    </source>
</evidence>